<sequence>MAPSCGSIRRVQIVPPLLVTRQDTGPWRRCFHNFPVVRDTLRIFRCCCHRSVTATEAFAIKDSNKMQLYNSVLTHYPKATRKVTITLRTAPERQTENSSSELGSSGFSFQAPSTSTTNRAQQEGASSANMPAAFSCYEASSMRPLYFTSTAEILIRRADGLERPVSVHIVRDSKSKSPCPSPVEHNGSSHYRHSDVFEDIMDHLRHGLESEQLPPESSDLTSVCLPSTEEQERSSPPHGDMEAPSRINGWSSTHEEEMTRGAEEPEHVRTQEDPPSQKGDINTKVQRYLAEVERQNKYLEERNKFRYHIIPDGNCLYRAVCKAVFGEQARHSELREQTMHHIADHLDQFNPIIEGDVCEFLLSAAQDGAWAGYPELLAMSQMLNVNVQLTTGGSLESPTVSTMQHYLGEEDVSSPEIWLSWLSNGHYDALLDTCAPNPEYEEWCRHSQMQRKRDEELAKSMAVSLSKMYIEQNGESGNCAEGRGHVTRRLAAVWLGSAAGGAPETDGGSVTASHAPHAPPAQRHTRVCWCL</sequence>
<evidence type="ECO:0000259" key="10">
    <source>
        <dbReference type="PROSITE" id="PS50802"/>
    </source>
</evidence>
<keyword evidence="4" id="KW-0833">Ubl conjugation pathway</keyword>
<dbReference type="InterPro" id="IPR003323">
    <property type="entry name" value="OTU_dom"/>
</dbReference>
<keyword evidence="5" id="KW-0378">Hydrolase</keyword>
<feature type="compositionally biased region" description="Basic and acidic residues" evidence="9">
    <location>
        <begin position="230"/>
        <end position="243"/>
    </location>
</feature>
<dbReference type="CDD" id="cd22747">
    <property type="entry name" value="OTU_OTUD1"/>
    <property type="match status" value="1"/>
</dbReference>
<dbReference type="SUPFAM" id="SSF54001">
    <property type="entry name" value="Cysteine proteinases"/>
    <property type="match status" value="1"/>
</dbReference>
<evidence type="ECO:0000256" key="4">
    <source>
        <dbReference type="ARBA" id="ARBA00022786"/>
    </source>
</evidence>
<evidence type="ECO:0000256" key="1">
    <source>
        <dbReference type="ARBA" id="ARBA00000707"/>
    </source>
</evidence>
<proteinExistence type="predicted"/>
<evidence type="ECO:0000313" key="12">
    <source>
        <dbReference type="Proteomes" id="UP001497482"/>
    </source>
</evidence>
<reference evidence="11 12" key="1">
    <citation type="submission" date="2024-04" db="EMBL/GenBank/DDBJ databases">
        <authorList>
            <person name="Waldvogel A.-M."/>
            <person name="Schoenle A."/>
        </authorList>
    </citation>
    <scope>NUCLEOTIDE SEQUENCE [LARGE SCALE GENOMIC DNA]</scope>
</reference>
<feature type="compositionally biased region" description="Polar residues" evidence="9">
    <location>
        <begin position="110"/>
        <end position="127"/>
    </location>
</feature>
<comment type="catalytic activity">
    <reaction evidence="1">
        <text>Thiol-dependent hydrolysis of ester, thioester, amide, peptide and isopeptide bonds formed by the C-terminal Gly of ubiquitin (a 76-residue protein attached to proteins as an intracellular targeting signal).</text>
        <dbReference type="EC" id="3.4.19.12"/>
    </reaction>
</comment>
<dbReference type="InterPro" id="IPR047834">
    <property type="entry name" value="OTUD1_OTU"/>
</dbReference>
<evidence type="ECO:0000313" key="11">
    <source>
        <dbReference type="EMBL" id="CAL1597096.1"/>
    </source>
</evidence>
<dbReference type="FunFam" id="3.90.70.80:FF:000010">
    <property type="entry name" value="OTU domain-containing protein 1"/>
    <property type="match status" value="1"/>
</dbReference>
<feature type="region of interest" description="Disordered" evidence="9">
    <location>
        <begin position="501"/>
        <end position="520"/>
    </location>
</feature>
<feature type="compositionally biased region" description="Low complexity" evidence="9">
    <location>
        <begin position="98"/>
        <end position="109"/>
    </location>
</feature>
<dbReference type="GO" id="GO:0006508">
    <property type="term" value="P:proteolysis"/>
    <property type="evidence" value="ECO:0007669"/>
    <property type="project" value="UniProtKB-KW"/>
</dbReference>
<dbReference type="PANTHER" id="PTHR12419:SF101">
    <property type="entry name" value="OTU DOMAIN-CONTAINING PROTEIN 1"/>
    <property type="match status" value="1"/>
</dbReference>
<dbReference type="GO" id="GO:0004843">
    <property type="term" value="F:cysteine-type deubiquitinase activity"/>
    <property type="evidence" value="ECO:0007669"/>
    <property type="project" value="UniProtKB-EC"/>
</dbReference>
<evidence type="ECO:0000256" key="6">
    <source>
        <dbReference type="ARBA" id="ARBA00022807"/>
    </source>
</evidence>
<dbReference type="Pfam" id="PF02338">
    <property type="entry name" value="OTU"/>
    <property type="match status" value="1"/>
</dbReference>
<dbReference type="Proteomes" id="UP001497482">
    <property type="component" value="Chromosome 21"/>
</dbReference>
<evidence type="ECO:0000256" key="7">
    <source>
        <dbReference type="ARBA" id="ARBA00057633"/>
    </source>
</evidence>
<gene>
    <name evidence="11" type="ORF">KC01_LOCUS25658</name>
</gene>
<evidence type="ECO:0000256" key="2">
    <source>
        <dbReference type="ARBA" id="ARBA00012759"/>
    </source>
</evidence>
<dbReference type="EMBL" id="OZ035843">
    <property type="protein sequence ID" value="CAL1597096.1"/>
    <property type="molecule type" value="Genomic_DNA"/>
</dbReference>
<evidence type="ECO:0000256" key="8">
    <source>
        <dbReference type="ARBA" id="ARBA00074858"/>
    </source>
</evidence>
<dbReference type="EC" id="3.4.19.12" evidence="2"/>
<dbReference type="InterPro" id="IPR050704">
    <property type="entry name" value="Peptidase_C85-like"/>
</dbReference>
<dbReference type="InterPro" id="IPR038765">
    <property type="entry name" value="Papain-like_cys_pep_sf"/>
</dbReference>
<name>A0AAV2L6M7_KNICA</name>
<feature type="region of interest" description="Disordered" evidence="9">
    <location>
        <begin position="172"/>
        <end position="191"/>
    </location>
</feature>
<keyword evidence="12" id="KW-1185">Reference proteome</keyword>
<feature type="region of interest" description="Disordered" evidence="9">
    <location>
        <begin position="210"/>
        <end position="282"/>
    </location>
</feature>
<evidence type="ECO:0000256" key="3">
    <source>
        <dbReference type="ARBA" id="ARBA00022670"/>
    </source>
</evidence>
<feature type="domain" description="OTU" evidence="10">
    <location>
        <begin position="304"/>
        <end position="433"/>
    </location>
</feature>
<dbReference type="Gene3D" id="3.90.70.80">
    <property type="match status" value="1"/>
</dbReference>
<evidence type="ECO:0000256" key="5">
    <source>
        <dbReference type="ARBA" id="ARBA00022801"/>
    </source>
</evidence>
<dbReference type="GO" id="GO:0070536">
    <property type="term" value="P:protein K63-linked deubiquitination"/>
    <property type="evidence" value="ECO:0007669"/>
    <property type="project" value="TreeGrafter"/>
</dbReference>
<feature type="compositionally biased region" description="Basic and acidic residues" evidence="9">
    <location>
        <begin position="253"/>
        <end position="272"/>
    </location>
</feature>
<keyword evidence="3" id="KW-0645">Protease</keyword>
<dbReference type="AlphaFoldDB" id="A0AAV2L6M7"/>
<evidence type="ECO:0000256" key="9">
    <source>
        <dbReference type="SAM" id="MobiDB-lite"/>
    </source>
</evidence>
<dbReference type="PANTHER" id="PTHR12419">
    <property type="entry name" value="OTU DOMAIN CONTAINING PROTEIN"/>
    <property type="match status" value="1"/>
</dbReference>
<accession>A0AAV2L6M7</accession>
<organism evidence="11 12">
    <name type="scientific">Knipowitschia caucasica</name>
    <name type="common">Caucasian dwarf goby</name>
    <name type="synonym">Pomatoschistus caucasicus</name>
    <dbReference type="NCBI Taxonomy" id="637954"/>
    <lineage>
        <taxon>Eukaryota</taxon>
        <taxon>Metazoa</taxon>
        <taxon>Chordata</taxon>
        <taxon>Craniata</taxon>
        <taxon>Vertebrata</taxon>
        <taxon>Euteleostomi</taxon>
        <taxon>Actinopterygii</taxon>
        <taxon>Neopterygii</taxon>
        <taxon>Teleostei</taxon>
        <taxon>Neoteleostei</taxon>
        <taxon>Acanthomorphata</taxon>
        <taxon>Gobiaria</taxon>
        <taxon>Gobiiformes</taxon>
        <taxon>Gobioidei</taxon>
        <taxon>Gobiidae</taxon>
        <taxon>Gobiinae</taxon>
        <taxon>Knipowitschia</taxon>
    </lineage>
</organism>
<dbReference type="PROSITE" id="PS50802">
    <property type="entry name" value="OTU"/>
    <property type="match status" value="1"/>
</dbReference>
<keyword evidence="6" id="KW-0788">Thiol protease</keyword>
<feature type="region of interest" description="Disordered" evidence="9">
    <location>
        <begin position="87"/>
        <end position="127"/>
    </location>
</feature>
<protein>
    <recommendedName>
        <fullName evidence="8">OTU domain-containing protein 1</fullName>
        <ecNumber evidence="2">3.4.19.12</ecNumber>
    </recommendedName>
</protein>
<comment type="function">
    <text evidence="7">Deubiquitinating enzyme that specifically hydrolyzes 'Lys-63'-linked polyubiquitin to monoubiquitin. Required for the stability and translation of a subset mRNAs with a high abundance of rare codons by mediating deubiquitination of 40S ribosomal protein RPS10/eS10, thereby antagonizing ZNF598-mediated 40S ubiquitination. The abundance of rare codons in mRNAs can limit the translation rate and can lead to ribosome collisions that trigger activation of ribosome quality control (RQC) pathway by ZNF598. OTUD1-mediated deubiquitination prevents activation of the RQC and subsequent dissociation of ribosomes and stimulates formation of polysomes and translation.</text>
</comment>